<proteinExistence type="predicted"/>
<dbReference type="PROSITE" id="PS51257">
    <property type="entry name" value="PROKAR_LIPOPROTEIN"/>
    <property type="match status" value="1"/>
</dbReference>
<dbReference type="EMBL" id="VSSQ01000210">
    <property type="protein sequence ID" value="MPL85734.1"/>
    <property type="molecule type" value="Genomic_DNA"/>
</dbReference>
<organism evidence="1">
    <name type="scientific">bioreactor metagenome</name>
    <dbReference type="NCBI Taxonomy" id="1076179"/>
    <lineage>
        <taxon>unclassified sequences</taxon>
        <taxon>metagenomes</taxon>
        <taxon>ecological metagenomes</taxon>
    </lineage>
</organism>
<accession>A0A644V3A3</accession>
<name>A0A644V3A3_9ZZZZ</name>
<gene>
    <name evidence="1" type="ORF">SDC9_31707</name>
</gene>
<reference evidence="1" key="1">
    <citation type="submission" date="2019-08" db="EMBL/GenBank/DDBJ databases">
        <authorList>
            <person name="Kucharzyk K."/>
            <person name="Murdoch R.W."/>
            <person name="Higgins S."/>
            <person name="Loffler F."/>
        </authorList>
    </citation>
    <scope>NUCLEOTIDE SEQUENCE</scope>
</reference>
<protein>
    <submittedName>
        <fullName evidence="1">Uncharacterized protein</fullName>
    </submittedName>
</protein>
<evidence type="ECO:0000313" key="1">
    <source>
        <dbReference type="EMBL" id="MPL85734.1"/>
    </source>
</evidence>
<comment type="caution">
    <text evidence="1">The sequence shown here is derived from an EMBL/GenBank/DDBJ whole genome shotgun (WGS) entry which is preliminary data.</text>
</comment>
<dbReference type="AlphaFoldDB" id="A0A644V3A3"/>
<sequence length="298" mass="32422">MKKWNYLFAALLMSVAVVFTSCSDDEETDPGPSLTIKGGAGYTSDDVTVQVGSSIKIGVVGTKSSVSGNKLTRFRFILTSNNIANTILDSTFNSDSFSWEREITFVSQVSGRLSFELTDKGGMKAEKGFNIIAQGPETIKYTGIELGSSNDNTLGSFFSTVDGNVYFVNQTTNSPTVQALIDFLFVKNPPALPSIGNIIASPDDEAAESVPVFKLNLWTTRNQTRFNTSNITAAEFDAIGANYVFPSFDLLQQTKRTNGLSVGNVVVFRTKSNKIGLIKVVDLYTKGDKMKIDVIMEK</sequence>